<gene>
    <name evidence="1" type="ORF">AVDCRST_MAG88-4060</name>
</gene>
<dbReference type="EMBL" id="CADCWM010001004">
    <property type="protein sequence ID" value="CAA9586732.1"/>
    <property type="molecule type" value="Genomic_DNA"/>
</dbReference>
<evidence type="ECO:0000313" key="1">
    <source>
        <dbReference type="EMBL" id="CAA9586732.1"/>
    </source>
</evidence>
<name>A0A6J4VSU8_9BACT</name>
<organism evidence="1">
    <name type="scientific">uncultured Thermomicrobiales bacterium</name>
    <dbReference type="NCBI Taxonomy" id="1645740"/>
    <lineage>
        <taxon>Bacteria</taxon>
        <taxon>Pseudomonadati</taxon>
        <taxon>Thermomicrobiota</taxon>
        <taxon>Thermomicrobia</taxon>
        <taxon>Thermomicrobiales</taxon>
        <taxon>environmental samples</taxon>
    </lineage>
</organism>
<accession>A0A6J4VSU8</accession>
<feature type="non-terminal residue" evidence="1">
    <location>
        <position position="85"/>
    </location>
</feature>
<sequence length="85" mass="8998">MDDGDRDGHPGADEAVVRRLLAVIADSRPAAVAGWPAYWAGLAGLEVGETTMALETLADRGVLRRQTLGGRILYIADPPHASHIP</sequence>
<reference evidence="1" key="1">
    <citation type="submission" date="2020-02" db="EMBL/GenBank/DDBJ databases">
        <authorList>
            <person name="Meier V. D."/>
        </authorList>
    </citation>
    <scope>NUCLEOTIDE SEQUENCE</scope>
    <source>
        <strain evidence="1">AVDCRST_MAG88</strain>
    </source>
</reference>
<protein>
    <submittedName>
        <fullName evidence="1">Uncharacterized protein</fullName>
    </submittedName>
</protein>
<proteinExistence type="predicted"/>
<dbReference type="AlphaFoldDB" id="A0A6J4VSU8"/>